<gene>
    <name evidence="6" type="ORF">ACFPM7_24025</name>
</gene>
<keyword evidence="2" id="KW-0805">Transcription regulation</keyword>
<dbReference type="PANTHER" id="PTHR30346">
    <property type="entry name" value="TRANSCRIPTIONAL DUAL REGULATOR HCAR-RELATED"/>
    <property type="match status" value="1"/>
</dbReference>
<evidence type="ECO:0000256" key="1">
    <source>
        <dbReference type="ARBA" id="ARBA00009437"/>
    </source>
</evidence>
<dbReference type="Pfam" id="PF03466">
    <property type="entry name" value="LysR_substrate"/>
    <property type="match status" value="1"/>
</dbReference>
<keyword evidence="7" id="KW-1185">Reference proteome</keyword>
<dbReference type="SUPFAM" id="SSF53850">
    <property type="entry name" value="Periplasmic binding protein-like II"/>
    <property type="match status" value="1"/>
</dbReference>
<keyword evidence="3" id="KW-0238">DNA-binding</keyword>
<evidence type="ECO:0000313" key="7">
    <source>
        <dbReference type="Proteomes" id="UP001596157"/>
    </source>
</evidence>
<dbReference type="PROSITE" id="PS50931">
    <property type="entry name" value="HTH_LYSR"/>
    <property type="match status" value="1"/>
</dbReference>
<evidence type="ECO:0000256" key="2">
    <source>
        <dbReference type="ARBA" id="ARBA00023015"/>
    </source>
</evidence>
<comment type="caution">
    <text evidence="6">The sequence shown here is derived from an EMBL/GenBank/DDBJ whole genome shotgun (WGS) entry which is preliminary data.</text>
</comment>
<dbReference type="Gene3D" id="3.40.190.10">
    <property type="entry name" value="Periplasmic binding protein-like II"/>
    <property type="match status" value="2"/>
</dbReference>
<sequence>MHWDDLLAFRAVAMELSFTRAARKLNLSTSVVSQRVSRLERRLGETLLDRTTRRSVLTSNGHLVLMLVSQMNDQWRRIATLADGSSAPAANRVLKLGLPAWMPDHVMKTLGAVLPQGRTVLSAAGSEANLARLAGRKADFVLAAECDFSPLCAPPNAYVRTIHRDFARIAVPRSHPLATRERVSFRDLRGARIILEAVGSTSSRSLAEKLRADGRCRVVEPAADAGDDHAGADRTQTPAGAVASRAACDDLVSVPLVDDAFSYHVFAAWDPVTVDESLAADLHWLAGEHRSHWLGPLEKHAFPAIRLMGES</sequence>
<feature type="domain" description="HTH lysR-type" evidence="5">
    <location>
        <begin position="1"/>
        <end position="58"/>
    </location>
</feature>
<dbReference type="InterPro" id="IPR000847">
    <property type="entry name" value="LysR_HTH_N"/>
</dbReference>
<dbReference type="Gene3D" id="1.10.10.10">
    <property type="entry name" value="Winged helix-like DNA-binding domain superfamily/Winged helix DNA-binding domain"/>
    <property type="match status" value="1"/>
</dbReference>
<dbReference type="InterPro" id="IPR005119">
    <property type="entry name" value="LysR_subst-bd"/>
</dbReference>
<evidence type="ECO:0000256" key="3">
    <source>
        <dbReference type="ARBA" id="ARBA00023125"/>
    </source>
</evidence>
<dbReference type="InterPro" id="IPR036390">
    <property type="entry name" value="WH_DNA-bd_sf"/>
</dbReference>
<dbReference type="EMBL" id="JBHSKF010000014">
    <property type="protein sequence ID" value="MFC5290135.1"/>
    <property type="molecule type" value="Genomic_DNA"/>
</dbReference>
<evidence type="ECO:0000259" key="5">
    <source>
        <dbReference type="PROSITE" id="PS50931"/>
    </source>
</evidence>
<dbReference type="Pfam" id="PF00126">
    <property type="entry name" value="HTH_1"/>
    <property type="match status" value="1"/>
</dbReference>
<evidence type="ECO:0000256" key="4">
    <source>
        <dbReference type="ARBA" id="ARBA00023163"/>
    </source>
</evidence>
<reference evidence="7" key="1">
    <citation type="journal article" date="2019" name="Int. J. Syst. Evol. Microbiol.">
        <title>The Global Catalogue of Microorganisms (GCM) 10K type strain sequencing project: providing services to taxonomists for standard genome sequencing and annotation.</title>
        <authorList>
            <consortium name="The Broad Institute Genomics Platform"/>
            <consortium name="The Broad Institute Genome Sequencing Center for Infectious Disease"/>
            <person name="Wu L."/>
            <person name="Ma J."/>
        </authorList>
    </citation>
    <scope>NUCLEOTIDE SEQUENCE [LARGE SCALE GENOMIC DNA]</scope>
    <source>
        <strain evidence="7">CCUG 59778</strain>
    </source>
</reference>
<accession>A0ABW0EX38</accession>
<dbReference type="InterPro" id="IPR036388">
    <property type="entry name" value="WH-like_DNA-bd_sf"/>
</dbReference>
<proteinExistence type="inferred from homology"/>
<name>A0ABW0EX38_9PSEU</name>
<dbReference type="RefSeq" id="WP_378250011.1">
    <property type="nucleotide sequence ID" value="NZ_JBHSKF010000014.1"/>
</dbReference>
<dbReference type="PANTHER" id="PTHR30346:SF28">
    <property type="entry name" value="HTH-TYPE TRANSCRIPTIONAL REGULATOR CYNR"/>
    <property type="match status" value="1"/>
</dbReference>
<evidence type="ECO:0000313" key="6">
    <source>
        <dbReference type="EMBL" id="MFC5290135.1"/>
    </source>
</evidence>
<keyword evidence="4" id="KW-0804">Transcription</keyword>
<dbReference type="SUPFAM" id="SSF46785">
    <property type="entry name" value="Winged helix' DNA-binding domain"/>
    <property type="match status" value="1"/>
</dbReference>
<organism evidence="6 7">
    <name type="scientific">Actinokineospora guangxiensis</name>
    <dbReference type="NCBI Taxonomy" id="1490288"/>
    <lineage>
        <taxon>Bacteria</taxon>
        <taxon>Bacillati</taxon>
        <taxon>Actinomycetota</taxon>
        <taxon>Actinomycetes</taxon>
        <taxon>Pseudonocardiales</taxon>
        <taxon>Pseudonocardiaceae</taxon>
        <taxon>Actinokineospora</taxon>
    </lineage>
</organism>
<dbReference type="PRINTS" id="PR00039">
    <property type="entry name" value="HTHLYSR"/>
</dbReference>
<comment type="similarity">
    <text evidence="1">Belongs to the LysR transcriptional regulatory family.</text>
</comment>
<protein>
    <submittedName>
        <fullName evidence="6">LysR family transcriptional regulator</fullName>
    </submittedName>
</protein>
<dbReference type="Proteomes" id="UP001596157">
    <property type="component" value="Unassembled WGS sequence"/>
</dbReference>